<accession>A0ABR3F935</accession>
<evidence type="ECO:0000313" key="1">
    <source>
        <dbReference type="EMBL" id="KAL0571748.1"/>
    </source>
</evidence>
<keyword evidence="2" id="KW-1185">Reference proteome</keyword>
<comment type="caution">
    <text evidence="1">The sequence shown here is derived from an EMBL/GenBank/DDBJ whole genome shotgun (WGS) entry which is preliminary data.</text>
</comment>
<dbReference type="EMBL" id="JBAHYK010000721">
    <property type="protein sequence ID" value="KAL0571748.1"/>
    <property type="molecule type" value="Genomic_DNA"/>
</dbReference>
<proteinExistence type="predicted"/>
<protein>
    <recommendedName>
        <fullName evidence="3">DUF4219 domain-containing protein</fullName>
    </recommendedName>
</protein>
<name>A0ABR3F935_9AGAR</name>
<gene>
    <name evidence="1" type="ORF">V5O48_010206</name>
</gene>
<reference evidence="1 2" key="1">
    <citation type="submission" date="2024-02" db="EMBL/GenBank/DDBJ databases">
        <title>A draft genome for the cacao thread blight pathogen Marasmius crinis-equi.</title>
        <authorList>
            <person name="Cohen S.P."/>
            <person name="Baruah I.K."/>
            <person name="Amoako-Attah I."/>
            <person name="Bukari Y."/>
            <person name="Meinhardt L.W."/>
            <person name="Bailey B.A."/>
        </authorList>
    </citation>
    <scope>NUCLEOTIDE SEQUENCE [LARGE SCALE GENOMIC DNA]</scope>
    <source>
        <strain evidence="1 2">GH-76</strain>
    </source>
</reference>
<dbReference type="Proteomes" id="UP001465976">
    <property type="component" value="Unassembled WGS sequence"/>
</dbReference>
<sequence>MADLYVFVPLMIQVPRLEGETNWYPWKKDMQMVFNADGETWDIVAGVTNPGTDTVEQRSHRKDTVAFSVI</sequence>
<evidence type="ECO:0000313" key="2">
    <source>
        <dbReference type="Proteomes" id="UP001465976"/>
    </source>
</evidence>
<evidence type="ECO:0008006" key="3">
    <source>
        <dbReference type="Google" id="ProtNLM"/>
    </source>
</evidence>
<organism evidence="1 2">
    <name type="scientific">Marasmius crinis-equi</name>
    <dbReference type="NCBI Taxonomy" id="585013"/>
    <lineage>
        <taxon>Eukaryota</taxon>
        <taxon>Fungi</taxon>
        <taxon>Dikarya</taxon>
        <taxon>Basidiomycota</taxon>
        <taxon>Agaricomycotina</taxon>
        <taxon>Agaricomycetes</taxon>
        <taxon>Agaricomycetidae</taxon>
        <taxon>Agaricales</taxon>
        <taxon>Marasmiineae</taxon>
        <taxon>Marasmiaceae</taxon>
        <taxon>Marasmius</taxon>
    </lineage>
</organism>
<feature type="non-terminal residue" evidence="1">
    <location>
        <position position="70"/>
    </location>
</feature>